<evidence type="ECO:0000313" key="5">
    <source>
        <dbReference type="EMBL" id="MPC26841.1"/>
    </source>
</evidence>
<proteinExistence type="predicted"/>
<protein>
    <submittedName>
        <fullName evidence="5">Ral guanine nucleotide dissociation stimulator-like 1</fullName>
    </submittedName>
</protein>
<feature type="region of interest" description="Disordered" evidence="3">
    <location>
        <begin position="295"/>
        <end position="324"/>
    </location>
</feature>
<feature type="compositionally biased region" description="Basic and acidic residues" evidence="3">
    <location>
        <begin position="295"/>
        <end position="304"/>
    </location>
</feature>
<dbReference type="InterPro" id="IPR023578">
    <property type="entry name" value="Ras_GEF_dom_sf"/>
</dbReference>
<evidence type="ECO:0000313" key="6">
    <source>
        <dbReference type="Proteomes" id="UP000324222"/>
    </source>
</evidence>
<dbReference type="SUPFAM" id="SSF48366">
    <property type="entry name" value="Ras GEF"/>
    <property type="match status" value="1"/>
</dbReference>
<dbReference type="GO" id="GO:0005085">
    <property type="term" value="F:guanyl-nucleotide exchange factor activity"/>
    <property type="evidence" value="ECO:0007669"/>
    <property type="project" value="UniProtKB-KW"/>
</dbReference>
<feature type="domain" description="Ras-GEF" evidence="4">
    <location>
        <begin position="34"/>
        <end position="295"/>
    </location>
</feature>
<dbReference type="PROSITE" id="PS00720">
    <property type="entry name" value="RASGEF"/>
    <property type="match status" value="1"/>
</dbReference>
<organism evidence="5 6">
    <name type="scientific">Portunus trituberculatus</name>
    <name type="common">Swimming crab</name>
    <name type="synonym">Neptunus trituberculatus</name>
    <dbReference type="NCBI Taxonomy" id="210409"/>
    <lineage>
        <taxon>Eukaryota</taxon>
        <taxon>Metazoa</taxon>
        <taxon>Ecdysozoa</taxon>
        <taxon>Arthropoda</taxon>
        <taxon>Crustacea</taxon>
        <taxon>Multicrustacea</taxon>
        <taxon>Malacostraca</taxon>
        <taxon>Eumalacostraca</taxon>
        <taxon>Eucarida</taxon>
        <taxon>Decapoda</taxon>
        <taxon>Pleocyemata</taxon>
        <taxon>Brachyura</taxon>
        <taxon>Eubrachyura</taxon>
        <taxon>Portunoidea</taxon>
        <taxon>Portunidae</taxon>
        <taxon>Portuninae</taxon>
        <taxon>Portunus</taxon>
    </lineage>
</organism>
<keyword evidence="1 2" id="KW-0344">Guanine-nucleotide releasing factor</keyword>
<dbReference type="PROSITE" id="PS50009">
    <property type="entry name" value="RASGEF_CAT"/>
    <property type="match status" value="1"/>
</dbReference>
<dbReference type="InterPro" id="IPR001895">
    <property type="entry name" value="RASGEF_cat_dom"/>
</dbReference>
<dbReference type="CDD" id="cd00155">
    <property type="entry name" value="RasGEF"/>
    <property type="match status" value="1"/>
</dbReference>
<evidence type="ECO:0000256" key="1">
    <source>
        <dbReference type="ARBA" id="ARBA00022658"/>
    </source>
</evidence>
<dbReference type="GO" id="GO:0007265">
    <property type="term" value="P:Ras protein signal transduction"/>
    <property type="evidence" value="ECO:0007669"/>
    <property type="project" value="TreeGrafter"/>
</dbReference>
<dbReference type="InterPro" id="IPR019804">
    <property type="entry name" value="Ras_G-nucl-exch_fac_CS"/>
</dbReference>
<sequence length="324" mass="36667">MLDKILSCGDEMRVHCPSPMTNGTHHPYDFPDIPDSTFAQQLTRMDTVLFKGVIAHQCLGSVWSRRDRGRGDASASVAATVEQFNAVSFRVQSTILVDTELKPSQRARLITKWIDIAQELRMHKNFSSLKAIISGLQSNPIYRLKKTWGAVIKDKAELFEELARIFSEENNQLNQRELLMKEGTAKHAQTAHASDRHLPKALEKLATNPLAISYGTIPYLGTFLTDLTMIDTAIPDTVADGLINFDKKRKEFEVLAQMLLPSSANVYYAINTQHDLNFVLRRRRHGDDTTIIRRNPAKDHKRETSQGQQKIKNKAHLNASSLKY</sequence>
<evidence type="ECO:0000256" key="2">
    <source>
        <dbReference type="PROSITE-ProRule" id="PRU00168"/>
    </source>
</evidence>
<dbReference type="AlphaFoldDB" id="A0A5B7DYV9"/>
<dbReference type="Pfam" id="PF00617">
    <property type="entry name" value="RasGEF"/>
    <property type="match status" value="1"/>
</dbReference>
<evidence type="ECO:0000256" key="3">
    <source>
        <dbReference type="SAM" id="MobiDB-lite"/>
    </source>
</evidence>
<dbReference type="Gene3D" id="1.10.840.10">
    <property type="entry name" value="Ras guanine-nucleotide exchange factors catalytic domain"/>
    <property type="match status" value="1"/>
</dbReference>
<dbReference type="PANTHER" id="PTHR23113">
    <property type="entry name" value="GUANINE NUCLEOTIDE EXCHANGE FACTOR"/>
    <property type="match status" value="1"/>
</dbReference>
<dbReference type="OrthoDB" id="26687at2759"/>
<dbReference type="InterPro" id="IPR036964">
    <property type="entry name" value="RASGEF_cat_dom_sf"/>
</dbReference>
<gene>
    <name evidence="5" type="primary">rgl1</name>
    <name evidence="5" type="ORF">E2C01_019992</name>
</gene>
<dbReference type="PANTHER" id="PTHR23113:SF312">
    <property type="entry name" value="RAL GUANINE NUCLEOTIDE DISSOCIATION STIMULATOR-LIKE, ISOFORM E"/>
    <property type="match status" value="1"/>
</dbReference>
<dbReference type="EMBL" id="VSRR010001659">
    <property type="protein sequence ID" value="MPC26841.1"/>
    <property type="molecule type" value="Genomic_DNA"/>
</dbReference>
<dbReference type="InterPro" id="IPR008937">
    <property type="entry name" value="Ras-like_GEF"/>
</dbReference>
<dbReference type="GO" id="GO:0005886">
    <property type="term" value="C:plasma membrane"/>
    <property type="evidence" value="ECO:0007669"/>
    <property type="project" value="TreeGrafter"/>
</dbReference>
<comment type="caution">
    <text evidence="5">The sequence shown here is derived from an EMBL/GenBank/DDBJ whole genome shotgun (WGS) entry which is preliminary data.</text>
</comment>
<reference evidence="5 6" key="1">
    <citation type="submission" date="2019-05" db="EMBL/GenBank/DDBJ databases">
        <title>Another draft genome of Portunus trituberculatus and its Hox gene families provides insights of decapod evolution.</title>
        <authorList>
            <person name="Jeong J.-H."/>
            <person name="Song I."/>
            <person name="Kim S."/>
            <person name="Choi T."/>
            <person name="Kim D."/>
            <person name="Ryu S."/>
            <person name="Kim W."/>
        </authorList>
    </citation>
    <scope>NUCLEOTIDE SEQUENCE [LARGE SCALE GENOMIC DNA]</scope>
    <source>
        <tissue evidence="5">Muscle</tissue>
    </source>
</reference>
<dbReference type="Proteomes" id="UP000324222">
    <property type="component" value="Unassembled WGS sequence"/>
</dbReference>
<accession>A0A5B7DYV9</accession>
<name>A0A5B7DYV9_PORTR</name>
<evidence type="ECO:0000259" key="4">
    <source>
        <dbReference type="PROSITE" id="PS50009"/>
    </source>
</evidence>
<keyword evidence="6" id="KW-1185">Reference proteome</keyword>
<dbReference type="SMART" id="SM00147">
    <property type="entry name" value="RasGEF"/>
    <property type="match status" value="1"/>
</dbReference>